<sequence length="576" mass="59244">MAVDTARDGSTSGDRPGDGAGNEHDAHGNARREAAHPHPGADPARTPQPPSPAPGGSPSDTAPPDTTATPAPAAPPPEPGAPGSDTPDGQGGAPPRQREDGGWADRVARRSRQFAAGLAARLSGARGTAPRTPAPPPPHAPPQAHPHASPPYASGQPPREAPPEPAPPYAAPGGTGRGARDAYRSARAAFARRRDELAGGESVPAALSHSPSASRQWISDELTAAAREVADRRRTEGEAWLALLARRTLVVVWAAVGLLLLVELLTALGTGWTVARTAGLVAALVAAGGLSTAAVLHRRRGGALAPVIGEDNRLSTSRTVAAAWVLLAVFTVLVLAVQLAAASSAARRERLLSGLDLAQGAGALTVLALTCAVAVVVRRAVTVRVHGRRLQKVRADRPRAADLLTDDEGRGAFSDVQYVLVSGVAVVFAAVRLARQPERLPDLPWALALLVVVSTVTYLAGKYAEGGRPVVLSVVRAREVGDLHAPIRTGDDIEIRGAGFVPPGAGGADRLARTVVRVGTVHVHAPLIPVPGGFANPTDGVLTVPVPVEVEPGRVEVQVVTAAGVETNRYTIDVVD</sequence>
<feature type="region of interest" description="Disordered" evidence="1">
    <location>
        <begin position="1"/>
        <end position="186"/>
    </location>
</feature>
<keyword evidence="4" id="KW-1185">Reference proteome</keyword>
<feature type="compositionally biased region" description="Low complexity" evidence="1">
    <location>
        <begin position="115"/>
        <end position="131"/>
    </location>
</feature>
<protein>
    <recommendedName>
        <fullName evidence="5">Integral membrane protein</fullName>
    </recommendedName>
</protein>
<feature type="transmembrane region" description="Helical" evidence="2">
    <location>
        <begin position="278"/>
        <end position="298"/>
    </location>
</feature>
<feature type="compositionally biased region" description="Pro residues" evidence="1">
    <location>
        <begin position="132"/>
        <end position="144"/>
    </location>
</feature>
<feature type="compositionally biased region" description="Low complexity" evidence="1">
    <location>
        <begin position="145"/>
        <end position="158"/>
    </location>
</feature>
<feature type="compositionally biased region" description="Low complexity" evidence="1">
    <location>
        <begin position="56"/>
        <end position="71"/>
    </location>
</feature>
<keyword evidence="2" id="KW-1133">Transmembrane helix</keyword>
<comment type="caution">
    <text evidence="3">The sequence shown here is derived from an EMBL/GenBank/DDBJ whole genome shotgun (WGS) entry which is preliminary data.</text>
</comment>
<evidence type="ECO:0000313" key="3">
    <source>
        <dbReference type="EMBL" id="GEB48850.1"/>
    </source>
</evidence>
<dbReference type="EMBL" id="BJMM01000004">
    <property type="protein sequence ID" value="GEB48850.1"/>
    <property type="molecule type" value="Genomic_DNA"/>
</dbReference>
<keyword evidence="2" id="KW-0812">Transmembrane</keyword>
<feature type="transmembrane region" description="Helical" evidence="2">
    <location>
        <begin position="361"/>
        <end position="381"/>
    </location>
</feature>
<feature type="compositionally biased region" description="Pro residues" evidence="1">
    <location>
        <begin position="159"/>
        <end position="170"/>
    </location>
</feature>
<evidence type="ECO:0000256" key="2">
    <source>
        <dbReference type="SAM" id="Phobius"/>
    </source>
</evidence>
<name>A0A4Y3QY30_STRCI</name>
<keyword evidence="2" id="KW-0472">Membrane</keyword>
<dbReference type="AlphaFoldDB" id="A0A4Y3QY30"/>
<feature type="compositionally biased region" description="Basic and acidic residues" evidence="1">
    <location>
        <begin position="15"/>
        <end position="36"/>
    </location>
</feature>
<evidence type="ECO:0000313" key="4">
    <source>
        <dbReference type="Proteomes" id="UP000319210"/>
    </source>
</evidence>
<accession>A0A4Y3QY30</accession>
<evidence type="ECO:0008006" key="5">
    <source>
        <dbReference type="Google" id="ProtNLM"/>
    </source>
</evidence>
<reference evidence="3 4" key="1">
    <citation type="submission" date="2019-06" db="EMBL/GenBank/DDBJ databases">
        <title>Whole genome shotgun sequence of Streptomyces cacaoi subsp. cacaoi NBRC 12748.</title>
        <authorList>
            <person name="Hosoyama A."/>
            <person name="Uohara A."/>
            <person name="Ohji S."/>
            <person name="Ichikawa N."/>
        </authorList>
    </citation>
    <scope>NUCLEOTIDE SEQUENCE [LARGE SCALE GENOMIC DNA]</scope>
    <source>
        <strain evidence="3 4">NBRC 12748</strain>
    </source>
</reference>
<feature type="compositionally biased region" description="Pro residues" evidence="1">
    <location>
        <begin position="46"/>
        <end position="55"/>
    </location>
</feature>
<evidence type="ECO:0000256" key="1">
    <source>
        <dbReference type="SAM" id="MobiDB-lite"/>
    </source>
</evidence>
<feature type="compositionally biased region" description="Basic and acidic residues" evidence="1">
    <location>
        <begin position="96"/>
        <end position="108"/>
    </location>
</feature>
<proteinExistence type="predicted"/>
<feature type="transmembrane region" description="Helical" evidence="2">
    <location>
        <begin position="250"/>
        <end position="272"/>
    </location>
</feature>
<dbReference type="Proteomes" id="UP000319210">
    <property type="component" value="Unassembled WGS sequence"/>
</dbReference>
<gene>
    <name evidence="3" type="ORF">SCA03_14010</name>
</gene>
<organism evidence="3 4">
    <name type="scientific">Streptomyces cacaoi</name>
    <dbReference type="NCBI Taxonomy" id="1898"/>
    <lineage>
        <taxon>Bacteria</taxon>
        <taxon>Bacillati</taxon>
        <taxon>Actinomycetota</taxon>
        <taxon>Actinomycetes</taxon>
        <taxon>Kitasatosporales</taxon>
        <taxon>Streptomycetaceae</taxon>
        <taxon>Streptomyces</taxon>
    </lineage>
</organism>
<feature type="transmembrane region" description="Helical" evidence="2">
    <location>
        <begin position="319"/>
        <end position="341"/>
    </location>
</feature>